<dbReference type="InterPro" id="IPR007430">
    <property type="entry name" value="VirB8"/>
</dbReference>
<evidence type="ECO:0000256" key="3">
    <source>
        <dbReference type="ARBA" id="ARBA00022989"/>
    </source>
</evidence>
<dbReference type="SUPFAM" id="SSF54427">
    <property type="entry name" value="NTF2-like"/>
    <property type="match status" value="1"/>
</dbReference>
<protein>
    <submittedName>
        <fullName evidence="6">Type IV secretion system protein VirB5</fullName>
    </submittedName>
</protein>
<dbReference type="AlphaFoldDB" id="A0A1H1JX17"/>
<evidence type="ECO:0000313" key="7">
    <source>
        <dbReference type="Proteomes" id="UP000183487"/>
    </source>
</evidence>
<dbReference type="RefSeq" id="WP_074774003.1">
    <property type="nucleotide sequence ID" value="NZ_FNKP01000004.1"/>
</dbReference>
<proteinExistence type="predicted"/>
<accession>A0A1H1JX17</accession>
<dbReference type="OrthoDB" id="8957999at2"/>
<feature type="domain" description="Bacterial virulence protein VirB8" evidence="5">
    <location>
        <begin position="25"/>
        <end position="223"/>
    </location>
</feature>
<name>A0A1H1JX17_9BURK</name>
<evidence type="ECO:0000313" key="6">
    <source>
        <dbReference type="EMBL" id="SDR54310.1"/>
    </source>
</evidence>
<dbReference type="EMBL" id="FNKP01000004">
    <property type="protein sequence ID" value="SDR54310.1"/>
    <property type="molecule type" value="Genomic_DNA"/>
</dbReference>
<evidence type="ECO:0000256" key="1">
    <source>
        <dbReference type="ARBA" id="ARBA00004167"/>
    </source>
</evidence>
<dbReference type="GO" id="GO:0016020">
    <property type="term" value="C:membrane"/>
    <property type="evidence" value="ECO:0007669"/>
    <property type="project" value="UniProtKB-SubCell"/>
</dbReference>
<dbReference type="InterPro" id="IPR032710">
    <property type="entry name" value="NTF2-like_dom_sf"/>
</dbReference>
<keyword evidence="2" id="KW-0812">Transmembrane</keyword>
<evidence type="ECO:0000256" key="2">
    <source>
        <dbReference type="ARBA" id="ARBA00022692"/>
    </source>
</evidence>
<evidence type="ECO:0000256" key="4">
    <source>
        <dbReference type="ARBA" id="ARBA00023136"/>
    </source>
</evidence>
<evidence type="ECO:0000259" key="5">
    <source>
        <dbReference type="Pfam" id="PF04335"/>
    </source>
</evidence>
<dbReference type="Pfam" id="PF04335">
    <property type="entry name" value="VirB8"/>
    <property type="match status" value="1"/>
</dbReference>
<comment type="subcellular location">
    <subcellularLocation>
        <location evidence="1">Membrane</location>
        <topology evidence="1">Single-pass membrane protein</topology>
    </subcellularLocation>
</comment>
<keyword evidence="4" id="KW-0472">Membrane</keyword>
<organism evidence="6 7">
    <name type="scientific">Paraburkholderia fungorum</name>
    <dbReference type="NCBI Taxonomy" id="134537"/>
    <lineage>
        <taxon>Bacteria</taxon>
        <taxon>Pseudomonadati</taxon>
        <taxon>Pseudomonadota</taxon>
        <taxon>Betaproteobacteria</taxon>
        <taxon>Burkholderiales</taxon>
        <taxon>Burkholderiaceae</taxon>
        <taxon>Paraburkholderia</taxon>
    </lineage>
</organism>
<dbReference type="InterPro" id="IPR035658">
    <property type="entry name" value="TrbF"/>
</dbReference>
<keyword evidence="3" id="KW-1133">Transmembrane helix</keyword>
<reference evidence="7" key="1">
    <citation type="submission" date="2016-10" db="EMBL/GenBank/DDBJ databases">
        <authorList>
            <person name="Varghese N."/>
            <person name="Submissions S."/>
        </authorList>
    </citation>
    <scope>NUCLEOTIDE SEQUENCE [LARGE SCALE GENOMIC DNA]</scope>
    <source>
        <strain evidence="7">GAS106B</strain>
    </source>
</reference>
<dbReference type="Proteomes" id="UP000183487">
    <property type="component" value="Unassembled WGS sequence"/>
</dbReference>
<keyword evidence="7" id="KW-1185">Reference proteome</keyword>
<gene>
    <name evidence="6" type="ORF">SAMN05443245_7399</name>
</gene>
<dbReference type="CDD" id="cd16425">
    <property type="entry name" value="TrbF"/>
    <property type="match status" value="1"/>
</dbReference>
<sequence>MRLFRNKKQVALAVAPGGYSEDDPEKIIFDNGARLRVEANHWKTFCFILAVITAGAVYSRNPPPSVVKAYGVSSDVNGHAVVTQLTAYKPDDQSIRTALRETVERWWTIEPVLTDDIQSSRMAKNINAAKAMMVGNARNQFAEWIKSDAPFQAITLNPKLVREPKVTNIALLEDSTAVVEFTASTTQSPTDKPVVQKYAVTLRYQIVPPASEDALGTNPFGVFYPLFTVQKTQ</sequence>
<dbReference type="Gene3D" id="3.10.450.230">
    <property type="entry name" value="VirB8 protein"/>
    <property type="match status" value="1"/>
</dbReference>